<dbReference type="Proteomes" id="UP000310719">
    <property type="component" value="Chromosome"/>
</dbReference>
<gene>
    <name evidence="1" type="ORF">CRX53_13990</name>
    <name evidence="2" type="ORF">NCTC13032_04764</name>
</gene>
<dbReference type="EMBL" id="PDLK01000002">
    <property type="protein sequence ID" value="PHH04988.1"/>
    <property type="molecule type" value="Genomic_DNA"/>
</dbReference>
<evidence type="ECO:0000313" key="2">
    <source>
        <dbReference type="EMBL" id="VTP70535.1"/>
    </source>
</evidence>
<organism evidence="2 4">
    <name type="scientific">Leclercia adecarboxylata</name>
    <dbReference type="NCBI Taxonomy" id="83655"/>
    <lineage>
        <taxon>Bacteria</taxon>
        <taxon>Pseudomonadati</taxon>
        <taxon>Pseudomonadota</taxon>
        <taxon>Gammaproteobacteria</taxon>
        <taxon>Enterobacterales</taxon>
        <taxon>Enterobacteriaceae</taxon>
        <taxon>Leclercia</taxon>
    </lineage>
</organism>
<evidence type="ECO:0000313" key="4">
    <source>
        <dbReference type="Proteomes" id="UP000310719"/>
    </source>
</evidence>
<dbReference type="EMBL" id="LR590464">
    <property type="protein sequence ID" value="VTP70535.1"/>
    <property type="molecule type" value="Genomic_DNA"/>
</dbReference>
<accession>A0A4U9I2I7</accession>
<protein>
    <submittedName>
        <fullName evidence="2">Protein of uncharacterized function (DUF2591)</fullName>
    </submittedName>
</protein>
<reference evidence="1" key="1">
    <citation type="submission" date="2017-09" db="EMBL/GenBank/DDBJ databases">
        <title>FDA dAtabase for Regulatory Grade micrObial Sequences (FDA-ARGOS): Supporting development and validation of Infectious Disease Dx tests.</title>
        <authorList>
            <person name="Minogue T."/>
            <person name="Wolcott M."/>
            <person name="Wasieloski L."/>
            <person name="Aguilar W."/>
            <person name="Moore D."/>
            <person name="Tallon L.J."/>
            <person name="Sadzewicz L."/>
            <person name="Ott S."/>
            <person name="Zhao X."/>
            <person name="Nagaraj S."/>
            <person name="Vavikolanu K."/>
            <person name="Aluvathingal J."/>
            <person name="Nadendla S."/>
            <person name="Sichtig H."/>
        </authorList>
    </citation>
    <scope>NUCLEOTIDE SEQUENCE</scope>
    <source>
        <strain evidence="1">FDAARGOS_404</strain>
    </source>
</reference>
<dbReference type="RefSeq" id="WP_032612239.1">
    <property type="nucleotide sequence ID" value="NZ_CP083630.1"/>
</dbReference>
<reference evidence="2 4" key="3">
    <citation type="submission" date="2019-05" db="EMBL/GenBank/DDBJ databases">
        <authorList>
            <consortium name="Pathogen Informatics"/>
        </authorList>
    </citation>
    <scope>NUCLEOTIDE SEQUENCE [LARGE SCALE GENOMIC DNA]</scope>
    <source>
        <strain evidence="2 4">NCTC13032</strain>
    </source>
</reference>
<reference evidence="3" key="2">
    <citation type="submission" date="2017-09" db="EMBL/GenBank/DDBJ databases">
        <title>FDA dAtabase for Regulatory Grade micrObial Sequences (FDA-ARGOS): Supporting development and validation of Infectious Disease Dx tests.</title>
        <authorList>
            <person name="Minogue T."/>
            <person name="Wolcott M."/>
            <person name="Wasieloski L."/>
            <person name="Aguilar W."/>
            <person name="Moore D."/>
            <person name="Tallon L."/>
            <person name="Sadzewicz L."/>
            <person name="Ott S."/>
            <person name="Zhao X."/>
            <person name="Nagaraj S."/>
            <person name="Vavikolanu K."/>
            <person name="Aluvathingal J."/>
            <person name="Nadendla S."/>
            <person name="Sichtig H."/>
        </authorList>
    </citation>
    <scope>NUCLEOTIDE SEQUENCE [LARGE SCALE GENOMIC DNA]</scope>
    <source>
        <strain evidence="3">FDAARGOS_404</strain>
    </source>
</reference>
<sequence>MNYSKLSDGEISVRLAYFLKPKYSATIHPHDSTGAQLSWNWFNTVQNTGHFPLRRAEELYPAMKKHRIGLVPSGKTVWQASHESGISATHRNPLRAVAIVYLLLQESANVQANPARPDIR</sequence>
<proteinExistence type="predicted"/>
<evidence type="ECO:0000313" key="3">
    <source>
        <dbReference type="Proteomes" id="UP000222768"/>
    </source>
</evidence>
<dbReference type="Proteomes" id="UP000222768">
    <property type="component" value="Unassembled WGS sequence"/>
</dbReference>
<dbReference type="AlphaFoldDB" id="A0A4U9I2I7"/>
<name>A0A4U9I2I7_9ENTR</name>
<evidence type="ECO:0000313" key="1">
    <source>
        <dbReference type="EMBL" id="PHH04988.1"/>
    </source>
</evidence>